<feature type="domain" description="Histidine kinase/HSP90-like ATPase" evidence="5">
    <location>
        <begin position="385"/>
        <end position="471"/>
    </location>
</feature>
<dbReference type="PANTHER" id="PTHR24421">
    <property type="entry name" value="NITRATE/NITRITE SENSOR PROTEIN NARX-RELATED"/>
    <property type="match status" value="1"/>
</dbReference>
<dbReference type="GO" id="GO:0016020">
    <property type="term" value="C:membrane"/>
    <property type="evidence" value="ECO:0007669"/>
    <property type="project" value="InterPro"/>
</dbReference>
<dbReference type="InterPro" id="IPR036890">
    <property type="entry name" value="HATPase_C_sf"/>
</dbReference>
<evidence type="ECO:0000313" key="7">
    <source>
        <dbReference type="EMBL" id="XBH17160.1"/>
    </source>
</evidence>
<keyword evidence="4" id="KW-0812">Transmembrane</keyword>
<dbReference type="PANTHER" id="PTHR24421:SF62">
    <property type="entry name" value="SENSORY TRANSDUCTION HISTIDINE KINASE"/>
    <property type="match status" value="1"/>
</dbReference>
<protein>
    <submittedName>
        <fullName evidence="7">Histidine kinase</fullName>
    </submittedName>
</protein>
<keyword evidence="2 7" id="KW-0418">Kinase</keyword>
<dbReference type="GO" id="GO:0046983">
    <property type="term" value="F:protein dimerization activity"/>
    <property type="evidence" value="ECO:0007669"/>
    <property type="project" value="InterPro"/>
</dbReference>
<dbReference type="SUPFAM" id="SSF55874">
    <property type="entry name" value="ATPase domain of HSP90 chaperone/DNA topoisomerase II/histidine kinase"/>
    <property type="match status" value="1"/>
</dbReference>
<keyword evidence="1" id="KW-0808">Transferase</keyword>
<evidence type="ECO:0000256" key="2">
    <source>
        <dbReference type="ARBA" id="ARBA00022777"/>
    </source>
</evidence>
<dbReference type="InterPro" id="IPR011712">
    <property type="entry name" value="Sig_transdc_His_kin_sub3_dim/P"/>
</dbReference>
<keyword evidence="4" id="KW-1133">Transmembrane helix</keyword>
<evidence type="ECO:0000259" key="6">
    <source>
        <dbReference type="Pfam" id="PF07730"/>
    </source>
</evidence>
<evidence type="ECO:0000256" key="4">
    <source>
        <dbReference type="SAM" id="Phobius"/>
    </source>
</evidence>
<evidence type="ECO:0000259" key="5">
    <source>
        <dbReference type="Pfam" id="PF02518"/>
    </source>
</evidence>
<keyword evidence="4" id="KW-0472">Membrane</keyword>
<keyword evidence="3" id="KW-0902">Two-component regulatory system</keyword>
<dbReference type="Pfam" id="PF07730">
    <property type="entry name" value="HisKA_3"/>
    <property type="match status" value="1"/>
</dbReference>
<organism evidence="7">
    <name type="scientific">Telmatobacter sp. DSM 110680</name>
    <dbReference type="NCBI Taxonomy" id="3036704"/>
    <lineage>
        <taxon>Bacteria</taxon>
        <taxon>Pseudomonadati</taxon>
        <taxon>Acidobacteriota</taxon>
        <taxon>Terriglobia</taxon>
        <taxon>Terriglobales</taxon>
        <taxon>Acidobacteriaceae</taxon>
        <taxon>Telmatobacter</taxon>
    </lineage>
</organism>
<dbReference type="GO" id="GO:0000155">
    <property type="term" value="F:phosphorelay sensor kinase activity"/>
    <property type="evidence" value="ECO:0007669"/>
    <property type="project" value="InterPro"/>
</dbReference>
<dbReference type="InterPro" id="IPR050482">
    <property type="entry name" value="Sensor_HK_TwoCompSys"/>
</dbReference>
<proteinExistence type="predicted"/>
<feature type="domain" description="Signal transduction histidine kinase subgroup 3 dimerisation and phosphoacceptor" evidence="6">
    <location>
        <begin position="277"/>
        <end position="340"/>
    </location>
</feature>
<dbReference type="Pfam" id="PF02518">
    <property type="entry name" value="HATPase_c"/>
    <property type="match status" value="1"/>
</dbReference>
<sequence>MFARAHMTTVRSILAAFVLCLAWCAGLPMALAAVSPERHDPSRLQSIESAIQAAGFSPSAEHVVIRGIVTSSRHGIVIEDRTGAIEVKPIATEHISLGDEVEVTGKISLQPEPQIQQAEMRRLWGGSMPLPLSITPDQAADGENELFLVQTVAELVDFGPAGLTGLRLNLRGGHQNFSAVLPSDNPDEELSAKSLQPGAILRITGILVVNHGLNTSHGDAFSLQLRAPEDIELVEPPSWWTRAHVLLLAGIAALLFSLGIIAYNHIRHSRYRAVAEERANIARDLHDTLAQGYAGITLQLEAAQQMINRDPERAAALLNEALQLVRHSRDESHLSIDILRSLSRNDRLDVLVARCVQQLRSSSDTIIEQQVTGDASVLSYNMVNNLFRIVQEALSNAVHHARAAKIVVRVCYQQRGVLLEIQDDGKGFDPQRIPGPEDGHFGIVGMRERCAAINAHFQLESAADGTLVRVKAEA</sequence>
<dbReference type="EMBL" id="CP121196">
    <property type="protein sequence ID" value="XBH17160.1"/>
    <property type="molecule type" value="Genomic_DNA"/>
</dbReference>
<evidence type="ECO:0000256" key="3">
    <source>
        <dbReference type="ARBA" id="ARBA00023012"/>
    </source>
</evidence>
<feature type="transmembrane region" description="Helical" evidence="4">
    <location>
        <begin position="239"/>
        <end position="263"/>
    </location>
</feature>
<reference evidence="7" key="1">
    <citation type="submission" date="2023-03" db="EMBL/GenBank/DDBJ databases">
        <title>Edaphobacter sp.</title>
        <authorList>
            <person name="Huber K.J."/>
            <person name="Papendorf J."/>
            <person name="Pilke C."/>
            <person name="Bunk B."/>
            <person name="Sproeer C."/>
            <person name="Pester M."/>
        </authorList>
    </citation>
    <scope>NUCLEOTIDE SEQUENCE</scope>
    <source>
        <strain evidence="7">DSM 110680</strain>
    </source>
</reference>
<dbReference type="AlphaFoldDB" id="A0AAU7DIL0"/>
<dbReference type="InterPro" id="IPR003594">
    <property type="entry name" value="HATPase_dom"/>
</dbReference>
<dbReference type="CDD" id="cd16917">
    <property type="entry name" value="HATPase_UhpB-NarQ-NarX-like"/>
    <property type="match status" value="1"/>
</dbReference>
<dbReference type="RefSeq" id="WP_348262391.1">
    <property type="nucleotide sequence ID" value="NZ_CP121196.1"/>
</dbReference>
<dbReference type="Gene3D" id="3.30.565.10">
    <property type="entry name" value="Histidine kinase-like ATPase, C-terminal domain"/>
    <property type="match status" value="1"/>
</dbReference>
<accession>A0AAU7DIL0</accession>
<dbReference type="Gene3D" id="1.20.5.1930">
    <property type="match status" value="1"/>
</dbReference>
<gene>
    <name evidence="7" type="ORF">P8935_21660</name>
</gene>
<name>A0AAU7DIL0_9BACT</name>
<evidence type="ECO:0000256" key="1">
    <source>
        <dbReference type="ARBA" id="ARBA00022679"/>
    </source>
</evidence>